<evidence type="ECO:0000313" key="2">
    <source>
        <dbReference type="Proteomes" id="UP001164390"/>
    </source>
</evidence>
<dbReference type="RefSeq" id="WP_271635228.1">
    <property type="nucleotide sequence ID" value="NZ_CP094970.1"/>
</dbReference>
<protein>
    <submittedName>
        <fullName evidence="1">Uncharacterized protein</fullName>
    </submittedName>
</protein>
<dbReference type="Proteomes" id="UP001164390">
    <property type="component" value="Chromosome"/>
</dbReference>
<evidence type="ECO:0000313" key="1">
    <source>
        <dbReference type="EMBL" id="UYM06339.1"/>
    </source>
</evidence>
<dbReference type="EMBL" id="CP094970">
    <property type="protein sequence ID" value="UYM06339.1"/>
    <property type="molecule type" value="Genomic_DNA"/>
</dbReference>
<gene>
    <name evidence="1" type="ORF">L0C25_04475</name>
</gene>
<dbReference type="KEGG" id="sgrg:L0C25_04475"/>
<sequence length="89" mass="9115">MAIVAAALHAPRRRTTMAVVAAVLAGLHIEAVATSDGISDASGNALVFGRHPVNGLILMALDGMLVRTACTFAQQPAPDVTPAARPDRS</sequence>
<accession>A0AA46TJ68</accession>
<keyword evidence="2" id="KW-1185">Reference proteome</keyword>
<reference evidence="1" key="1">
    <citation type="submission" date="2022-01" db="EMBL/GenBank/DDBJ databases">
        <title>Nocardioidaceae gen. sp. A5X3R13.</title>
        <authorList>
            <person name="Lopez Marin M.A."/>
            <person name="Uhlik O."/>
        </authorList>
    </citation>
    <scope>NUCLEOTIDE SEQUENCE</scope>
    <source>
        <strain evidence="1">A5X3R13</strain>
    </source>
</reference>
<name>A0AA46TJ68_9ACTN</name>
<proteinExistence type="predicted"/>
<dbReference type="AlphaFoldDB" id="A0AA46TJ68"/>
<organism evidence="1 2">
    <name type="scientific">Solicola gregarius</name>
    <dbReference type="NCBI Taxonomy" id="2908642"/>
    <lineage>
        <taxon>Bacteria</taxon>
        <taxon>Bacillati</taxon>
        <taxon>Actinomycetota</taxon>
        <taxon>Actinomycetes</taxon>
        <taxon>Propionibacteriales</taxon>
        <taxon>Nocardioidaceae</taxon>
        <taxon>Solicola</taxon>
    </lineage>
</organism>